<dbReference type="Pfam" id="PF05378">
    <property type="entry name" value="Hydant_A_N"/>
    <property type="match status" value="1"/>
</dbReference>
<organism evidence="6 7">
    <name type="scientific">Pichia sorbitophila (strain ATCC MYA-4447 / BCRC 22081 / CBS 7064 / NBRC 10061 / NRRL Y-12695)</name>
    <name type="common">Hybrid yeast</name>
    <dbReference type="NCBI Taxonomy" id="559304"/>
    <lineage>
        <taxon>Eukaryota</taxon>
        <taxon>Fungi</taxon>
        <taxon>Dikarya</taxon>
        <taxon>Ascomycota</taxon>
        <taxon>Saccharomycotina</taxon>
        <taxon>Pichiomycetes</taxon>
        <taxon>Debaryomycetaceae</taxon>
        <taxon>Millerozyma</taxon>
    </lineage>
</organism>
<feature type="domain" description="Hydantoinase/oxoprolinase N-terminal" evidence="4">
    <location>
        <begin position="6"/>
        <end position="222"/>
    </location>
</feature>
<feature type="domain" description="Acetophenone carboxylase-like C-terminal" evidence="5">
    <location>
        <begin position="668"/>
        <end position="723"/>
    </location>
</feature>
<dbReference type="GO" id="GO:0017168">
    <property type="term" value="F:5-oxoprolinase (ATP-hydrolyzing) activity"/>
    <property type="evidence" value="ECO:0007669"/>
    <property type="project" value="TreeGrafter"/>
</dbReference>
<evidence type="ECO:0000259" key="5">
    <source>
        <dbReference type="Pfam" id="PF19278"/>
    </source>
</evidence>
<dbReference type="GO" id="GO:0006749">
    <property type="term" value="P:glutathione metabolic process"/>
    <property type="evidence" value="ECO:0007669"/>
    <property type="project" value="TreeGrafter"/>
</dbReference>
<feature type="domain" description="Hydantoinase B/oxoprolinase" evidence="3">
    <location>
        <begin position="740"/>
        <end position="1267"/>
    </location>
</feature>
<dbReference type="STRING" id="559304.G8YE34"/>
<dbReference type="Pfam" id="PF19278">
    <property type="entry name" value="Hydant_A_C"/>
    <property type="match status" value="1"/>
</dbReference>
<dbReference type="InterPro" id="IPR002821">
    <property type="entry name" value="Hydantoinase_A"/>
</dbReference>
<evidence type="ECO:0000313" key="7">
    <source>
        <dbReference type="Proteomes" id="UP000005222"/>
    </source>
</evidence>
<name>G8YE34_PICSO</name>
<protein>
    <submittedName>
        <fullName evidence="6">Piso0_002089 protein</fullName>
    </submittedName>
</protein>
<dbReference type="InterPro" id="IPR008040">
    <property type="entry name" value="Hydant_A_N"/>
</dbReference>
<dbReference type="InterPro" id="IPR003692">
    <property type="entry name" value="Hydantoinase_B"/>
</dbReference>
<dbReference type="Pfam" id="PF01968">
    <property type="entry name" value="Hydantoinase_A"/>
    <property type="match status" value="1"/>
</dbReference>
<evidence type="ECO:0000256" key="1">
    <source>
        <dbReference type="ARBA" id="ARBA00010403"/>
    </source>
</evidence>
<gene>
    <name evidence="6" type="primary">Piso0_002089</name>
    <name evidence="6" type="ORF">GNLVRS01_PISO0I02648g</name>
</gene>
<dbReference type="InterPro" id="IPR049517">
    <property type="entry name" value="ACX-like_C"/>
</dbReference>
<evidence type="ECO:0000259" key="2">
    <source>
        <dbReference type="Pfam" id="PF01968"/>
    </source>
</evidence>
<sequence>MVEGIKIAIDRGGTFTDFYARIPGQEDLVFKLLSVDPANYNDAPTEGIRRILESAQNVKIPKNEPLDITDVESIKMGTTVATNALLERNGADVVLLTSKNFRDVLEIGNQTRPNIFNISAKKLSQLYSKVIEVDERITLVNYTEGGGPQKPVSIEDVSGDEYIEASTGDLIRIMMKPKEAAVRAQLEALKAEGYTTLAICFLHSYLYPKHEQFVAGIAREMGFQISVSTELQPMIGIVNRCSSTVADAYLLPKIQEYLEGFGSGFKDGLNAMGNKLLFMQSNGGLCPWYKFTGLRAILSGPAGGVVGYAKSCHDSRPDLGKATLGFDMGGTSTDVSRYSGRFEHIYQNVVNEVPIYTPQLDISTVAAGGGSMLFWKNGMFAVGPQSAGAHPGPACYRKGGPLTITDANVFTGRLLPEYFPKIFGPNEDEGLDVNQTRILFEQLASQINSEKSNGYVTPEEVACGFLKVANEAMCRPIRTLTEGKGFNTADHNLSVFGGAGGQHCCSIARTLNIENVIIHKYSSLLSAYGIALADEVIEKQQPISLLWKPENLEKIVFKLDELKKLAHAEYEKQKTGDTRISYETYLNMKYEGTDTCMMILKPEEGTDFDKVFIQKHQQEFGFSLERDIIAEDARIRLIIHSNSETSANCFEEFESVSKIAAPKPLKHTEVYFESEGWMQSKIYRMDTLPRGTTIIGPAIILDNTQTILIEPYCEATVLKEHIFVRVTKSKKTVLSTSEIDPVQLSVFGHRFMSIAEQMGTTLQMTAISTNIKERLDYSCAIFDSNGKLIANAPHIPGHLGSMFKAVEAQNELWKGKLKKGDVLFANHPSTGGTHLPDITVLTPVLDDSNNVLFWTAARGHHADIGGMTAGSMPSNSKEIWQEGAAIESAKLYSEGVFQEESVIDYLYTKPGQYEGCSGSRALQDNISDLQAHASANYRGITLLEGLIKEFGLNIVLFYMEAIQKSAEVAVRNLLKSAYDRFGGEPMKAVEYLDDGTAIAVTITVNREDGSAIFDFTETDEQFYGNLNCPIAVLYGSILYVLRCLINVDIPLNSGCMAPLDVRVREGSLFDASFDAATVGSNVETSQRITDVMLKAFKAVAGSQGTCNNFTFGSSDPKYGLFGYYETIAGGGGAGANFQGQSGVQVHTTNTRMTDSESFEKKYPCILHKYEINRGSGGLGLNKGGDGVIREIEFTIPLQATCLMERRVFSPFGMNGGYPGRKGYNYWLRKQADGSFRKVSLGGKNSVWVSSGDRVRIETPSGGGWGAPREDESENNSPIMKNSVSYAPAELVSEPSEVFTGSVALRHLQSISA</sequence>
<dbReference type="PANTHER" id="PTHR11365">
    <property type="entry name" value="5-OXOPROLINASE RELATED"/>
    <property type="match status" value="1"/>
</dbReference>
<keyword evidence="7" id="KW-1185">Reference proteome</keyword>
<dbReference type="Pfam" id="PF02538">
    <property type="entry name" value="Hydantoinase_B"/>
    <property type="match status" value="1"/>
</dbReference>
<dbReference type="GO" id="GO:0005829">
    <property type="term" value="C:cytosol"/>
    <property type="evidence" value="ECO:0007669"/>
    <property type="project" value="TreeGrafter"/>
</dbReference>
<evidence type="ECO:0000313" key="6">
    <source>
        <dbReference type="EMBL" id="CCE81433.1"/>
    </source>
</evidence>
<reference evidence="6 7" key="1">
    <citation type="journal article" date="2012" name="G3 (Bethesda)">
        <title>Pichia sorbitophila, an interspecies yeast hybrid reveals early steps of genome resolution following polyploidization.</title>
        <authorList>
            <person name="Leh Louis V."/>
            <person name="Despons L."/>
            <person name="Friedrich A."/>
            <person name="Martin T."/>
            <person name="Durrens P."/>
            <person name="Casaregola S."/>
            <person name="Neuveglise C."/>
            <person name="Fairhead C."/>
            <person name="Marck C."/>
            <person name="Cruz J.A."/>
            <person name="Straub M.L."/>
            <person name="Kugler V."/>
            <person name="Sacerdot C."/>
            <person name="Uzunov Z."/>
            <person name="Thierry A."/>
            <person name="Weiss S."/>
            <person name="Bleykasten C."/>
            <person name="De Montigny J."/>
            <person name="Jacques N."/>
            <person name="Jung P."/>
            <person name="Lemaire M."/>
            <person name="Mallet S."/>
            <person name="Morel G."/>
            <person name="Richard G.F."/>
            <person name="Sarkar A."/>
            <person name="Savel G."/>
            <person name="Schacherer J."/>
            <person name="Seret M.L."/>
            <person name="Talla E."/>
            <person name="Samson G."/>
            <person name="Jubin C."/>
            <person name="Poulain J."/>
            <person name="Vacherie B."/>
            <person name="Barbe V."/>
            <person name="Pelletier E."/>
            <person name="Sherman D.J."/>
            <person name="Westhof E."/>
            <person name="Weissenbach J."/>
            <person name="Baret P.V."/>
            <person name="Wincker P."/>
            <person name="Gaillardin C."/>
            <person name="Dujon B."/>
            <person name="Souciet J.L."/>
        </authorList>
    </citation>
    <scope>NUCLEOTIDE SEQUENCE [LARGE SCALE GENOMIC DNA]</scope>
    <source>
        <strain evidence="7">ATCC MYA-4447 / BCRC 22081 / CBS 7064 / NBRC 10061 / NRRL Y-12695</strain>
    </source>
</reference>
<feature type="domain" description="Hydantoinase A/oxoprolinase" evidence="2">
    <location>
        <begin position="240"/>
        <end position="536"/>
    </location>
</feature>
<dbReference type="Proteomes" id="UP000005222">
    <property type="component" value="Chromosome I"/>
</dbReference>
<dbReference type="EMBL" id="FO082051">
    <property type="protein sequence ID" value="CCE81433.1"/>
    <property type="molecule type" value="Genomic_DNA"/>
</dbReference>
<accession>G8YE34</accession>
<comment type="similarity">
    <text evidence="1">Belongs to the oxoprolinase family.</text>
</comment>
<dbReference type="FunCoup" id="G8YE34">
    <property type="interactions" value="1372"/>
</dbReference>
<dbReference type="InterPro" id="IPR045079">
    <property type="entry name" value="Oxoprolinase-like"/>
</dbReference>
<dbReference type="PANTHER" id="PTHR11365:SF2">
    <property type="entry name" value="5-OXOPROLINASE"/>
    <property type="match status" value="1"/>
</dbReference>
<evidence type="ECO:0000259" key="3">
    <source>
        <dbReference type="Pfam" id="PF02538"/>
    </source>
</evidence>
<dbReference type="HOGENOM" id="CLU_002157_0_1_1"/>
<evidence type="ECO:0000259" key="4">
    <source>
        <dbReference type="Pfam" id="PF05378"/>
    </source>
</evidence>
<dbReference type="OrthoDB" id="3643at2759"/>
<dbReference type="InParanoid" id="G8YE34"/>
<proteinExistence type="inferred from homology"/>
<dbReference type="eggNOG" id="KOG1939">
    <property type="taxonomic scope" value="Eukaryota"/>
</dbReference>